<dbReference type="Proteomes" id="UP000286045">
    <property type="component" value="Unassembled WGS sequence"/>
</dbReference>
<evidence type="ECO:0000256" key="6">
    <source>
        <dbReference type="ARBA" id="ARBA00022771"/>
    </source>
</evidence>
<comment type="pathway">
    <text evidence="2">Protein modification; protein ubiquitination.</text>
</comment>
<keyword evidence="6 11" id="KW-0863">Zinc-finger</keyword>
<evidence type="ECO:0000256" key="10">
    <source>
        <dbReference type="ARBA" id="ARBA00023136"/>
    </source>
</evidence>
<feature type="domain" description="RING-type" evidence="13">
    <location>
        <begin position="118"/>
        <end position="163"/>
    </location>
</feature>
<evidence type="ECO:0000256" key="1">
    <source>
        <dbReference type="ARBA" id="ARBA00004167"/>
    </source>
</evidence>
<keyword evidence="15" id="KW-1185">Reference proteome</keyword>
<evidence type="ECO:0000256" key="11">
    <source>
        <dbReference type="PROSITE-ProRule" id="PRU00175"/>
    </source>
</evidence>
<evidence type="ECO:0000256" key="8">
    <source>
        <dbReference type="ARBA" id="ARBA00022833"/>
    </source>
</evidence>
<dbReference type="PROSITE" id="PS50089">
    <property type="entry name" value="ZF_RING_2"/>
    <property type="match status" value="1"/>
</dbReference>
<evidence type="ECO:0000256" key="2">
    <source>
        <dbReference type="ARBA" id="ARBA00004906"/>
    </source>
</evidence>
<keyword evidence="8" id="KW-0862">Zinc</keyword>
<evidence type="ECO:0000256" key="12">
    <source>
        <dbReference type="SAM" id="MobiDB-lite"/>
    </source>
</evidence>
<evidence type="ECO:0000313" key="14">
    <source>
        <dbReference type="EMBL" id="RWA08498.1"/>
    </source>
</evidence>
<keyword evidence="4" id="KW-0812">Transmembrane</keyword>
<dbReference type="InterPro" id="IPR001841">
    <property type="entry name" value="Znf_RING"/>
</dbReference>
<proteinExistence type="predicted"/>
<dbReference type="STRING" id="363999.A0A439D251"/>
<evidence type="ECO:0000256" key="9">
    <source>
        <dbReference type="ARBA" id="ARBA00022989"/>
    </source>
</evidence>
<name>A0A439D251_9PEZI</name>
<organism evidence="14 15">
    <name type="scientific">Xylaria grammica</name>
    <dbReference type="NCBI Taxonomy" id="363999"/>
    <lineage>
        <taxon>Eukaryota</taxon>
        <taxon>Fungi</taxon>
        <taxon>Dikarya</taxon>
        <taxon>Ascomycota</taxon>
        <taxon>Pezizomycotina</taxon>
        <taxon>Sordariomycetes</taxon>
        <taxon>Xylariomycetidae</taxon>
        <taxon>Xylariales</taxon>
        <taxon>Xylariaceae</taxon>
        <taxon>Xylaria</taxon>
    </lineage>
</organism>
<keyword evidence="10" id="KW-0472">Membrane</keyword>
<keyword evidence="7" id="KW-0833">Ubl conjugation pathway</keyword>
<dbReference type="GO" id="GO:0008270">
    <property type="term" value="F:zinc ion binding"/>
    <property type="evidence" value="ECO:0007669"/>
    <property type="project" value="UniProtKB-KW"/>
</dbReference>
<dbReference type="PANTHER" id="PTHR45768:SF18">
    <property type="entry name" value="RING-H2 FINGER PROTEIN ATL47-RELATED"/>
    <property type="match status" value="1"/>
</dbReference>
<dbReference type="Pfam" id="PF13639">
    <property type="entry name" value="zf-RING_2"/>
    <property type="match status" value="1"/>
</dbReference>
<comment type="subcellular location">
    <subcellularLocation>
        <location evidence="1">Membrane</location>
        <topology evidence="1">Single-pass membrane protein</topology>
    </subcellularLocation>
</comment>
<evidence type="ECO:0000313" key="15">
    <source>
        <dbReference type="Proteomes" id="UP000286045"/>
    </source>
</evidence>
<dbReference type="GO" id="GO:0016740">
    <property type="term" value="F:transferase activity"/>
    <property type="evidence" value="ECO:0007669"/>
    <property type="project" value="UniProtKB-KW"/>
</dbReference>
<reference evidence="14 15" key="1">
    <citation type="submission" date="2018-12" db="EMBL/GenBank/DDBJ databases">
        <title>Draft genome sequence of Xylaria grammica IHI A82.</title>
        <authorList>
            <person name="Buettner E."/>
            <person name="Kellner H."/>
        </authorList>
    </citation>
    <scope>NUCLEOTIDE SEQUENCE [LARGE SCALE GENOMIC DNA]</scope>
    <source>
        <strain evidence="14 15">IHI A82</strain>
    </source>
</reference>
<accession>A0A439D251</accession>
<comment type="caution">
    <text evidence="14">The sequence shown here is derived from an EMBL/GenBank/DDBJ whole genome shotgun (WGS) entry which is preliminary data.</text>
</comment>
<evidence type="ECO:0000256" key="3">
    <source>
        <dbReference type="ARBA" id="ARBA00022679"/>
    </source>
</evidence>
<evidence type="ECO:0000259" key="13">
    <source>
        <dbReference type="PROSITE" id="PS50089"/>
    </source>
</evidence>
<dbReference type="AlphaFoldDB" id="A0A439D251"/>
<dbReference type="EMBL" id="RYZI01000197">
    <property type="protein sequence ID" value="RWA08498.1"/>
    <property type="molecule type" value="Genomic_DNA"/>
</dbReference>
<keyword evidence="9" id="KW-1133">Transmembrane helix</keyword>
<feature type="region of interest" description="Disordered" evidence="12">
    <location>
        <begin position="1"/>
        <end position="21"/>
    </location>
</feature>
<gene>
    <name evidence="14" type="ORF">EKO27_g6611</name>
</gene>
<dbReference type="Gene3D" id="3.30.40.10">
    <property type="entry name" value="Zinc/RING finger domain, C3HC4 (zinc finger)"/>
    <property type="match status" value="1"/>
</dbReference>
<protein>
    <recommendedName>
        <fullName evidence="13">RING-type domain-containing protein</fullName>
    </recommendedName>
</protein>
<dbReference type="InterPro" id="IPR013083">
    <property type="entry name" value="Znf_RING/FYVE/PHD"/>
</dbReference>
<dbReference type="SUPFAM" id="SSF57850">
    <property type="entry name" value="RING/U-box"/>
    <property type="match status" value="1"/>
</dbReference>
<evidence type="ECO:0000256" key="7">
    <source>
        <dbReference type="ARBA" id="ARBA00022786"/>
    </source>
</evidence>
<keyword evidence="5" id="KW-0479">Metal-binding</keyword>
<dbReference type="GO" id="GO:0016020">
    <property type="term" value="C:membrane"/>
    <property type="evidence" value="ECO:0007669"/>
    <property type="project" value="UniProtKB-SubCell"/>
</dbReference>
<sequence length="190" mass="21294">MATNPYEVEHNVTPSTERKHRRRVDMSSFEAHLNQITPDPSSRIGPTPVDVAGVFQLVQDQITTLALDAPTDANREFLSSLMESLEQSDRITGVSQQYLDSLDRVSRKKLQSDPDGQCMICAEKFLDDPHPLVVELPCHGTHIFDLECVGPWLLSKGTCPACRKDLTEKKTIEIPKDDKEDDEDIDGLYG</sequence>
<evidence type="ECO:0000256" key="5">
    <source>
        <dbReference type="ARBA" id="ARBA00022723"/>
    </source>
</evidence>
<keyword evidence="3" id="KW-0808">Transferase</keyword>
<dbReference type="PANTHER" id="PTHR45768">
    <property type="entry name" value="E3 UBIQUITIN-PROTEIN LIGASE RNF13-LIKE"/>
    <property type="match status" value="1"/>
</dbReference>
<evidence type="ECO:0000256" key="4">
    <source>
        <dbReference type="ARBA" id="ARBA00022692"/>
    </source>
</evidence>